<evidence type="ECO:0000256" key="1">
    <source>
        <dbReference type="SAM" id="MobiDB-lite"/>
    </source>
</evidence>
<evidence type="ECO:0000313" key="3">
    <source>
        <dbReference type="Proteomes" id="UP000335538"/>
    </source>
</evidence>
<organism evidence="2 3">
    <name type="scientific">Pandoraea sputorum</name>
    <dbReference type="NCBI Taxonomy" id="93222"/>
    <lineage>
        <taxon>Bacteria</taxon>
        <taxon>Pseudomonadati</taxon>
        <taxon>Pseudomonadota</taxon>
        <taxon>Betaproteobacteria</taxon>
        <taxon>Burkholderiales</taxon>
        <taxon>Burkholderiaceae</taxon>
        <taxon>Pandoraea</taxon>
    </lineage>
</organism>
<proteinExistence type="predicted"/>
<feature type="region of interest" description="Disordered" evidence="1">
    <location>
        <begin position="126"/>
        <end position="158"/>
    </location>
</feature>
<reference evidence="2 3" key="1">
    <citation type="submission" date="2019-08" db="EMBL/GenBank/DDBJ databases">
        <authorList>
            <person name="Peeters C."/>
        </authorList>
    </citation>
    <scope>NUCLEOTIDE SEQUENCE [LARGE SCALE GENOMIC DNA]</scope>
    <source>
        <strain evidence="2 3">LMG 31121</strain>
    </source>
</reference>
<protein>
    <submittedName>
        <fullName evidence="2">Protein EsaB</fullName>
    </submittedName>
</protein>
<dbReference type="EMBL" id="CABPSR010000031">
    <property type="protein sequence ID" value="VVE85668.1"/>
    <property type="molecule type" value="Genomic_DNA"/>
</dbReference>
<gene>
    <name evidence="2" type="ORF">PSP31121_05349</name>
</gene>
<dbReference type="Proteomes" id="UP000335538">
    <property type="component" value="Unassembled WGS sequence"/>
</dbReference>
<dbReference type="AlphaFoldDB" id="A0A5E5BJZ6"/>
<accession>A0A5E5BJZ6</accession>
<sequence>MGSAIATPSGKWATGALVRGLVARAHAVIGGRCGGAAAGGGGDVPGDDLDDDLDDHLDDDLDAQDAAATFGMVREMSGCPLPRTPGTTARAPALGTRGILARTAAAGPSPANTPITPITSITSITARFMPGPTGADDPRPSSPTGPRAPSKNESYGRNSGIGLIRRWRVHRQYGPMSKHLDPSAALHWLAHRLERPHWSVARAVLTGVLGARDVRARRFSTGLTVALSLDWPVPQAAQACLMLASLPEACDDALYVAETRLWLLRRYPTSLTDVELDLLVKQQQSMAALLVPRERAALTPAPLIGRFV</sequence>
<evidence type="ECO:0000313" key="2">
    <source>
        <dbReference type="EMBL" id="VVE85668.1"/>
    </source>
</evidence>
<name>A0A5E5BJZ6_9BURK</name>